<protein>
    <submittedName>
        <fullName evidence="3">Potassium channel protein</fullName>
    </submittedName>
</protein>
<dbReference type="Pfam" id="PF07885">
    <property type="entry name" value="Ion_trans_2"/>
    <property type="match status" value="1"/>
</dbReference>
<keyword evidence="4" id="KW-1185">Reference proteome</keyword>
<dbReference type="RefSeq" id="WP_070125690.1">
    <property type="nucleotide sequence ID" value="NZ_MDHN01000028.1"/>
</dbReference>
<feature type="transmembrane region" description="Helical" evidence="1">
    <location>
        <begin position="80"/>
        <end position="102"/>
    </location>
</feature>
<dbReference type="Gene3D" id="1.10.287.70">
    <property type="match status" value="1"/>
</dbReference>
<dbReference type="SUPFAM" id="SSF51735">
    <property type="entry name" value="NAD(P)-binding Rossmann-fold domains"/>
    <property type="match status" value="1"/>
</dbReference>
<dbReference type="GO" id="GO:0034220">
    <property type="term" value="P:monoatomic ion transmembrane transport"/>
    <property type="evidence" value="ECO:0007669"/>
    <property type="project" value="UniProtKB-KW"/>
</dbReference>
<evidence type="ECO:0000259" key="2">
    <source>
        <dbReference type="Pfam" id="PF07885"/>
    </source>
</evidence>
<evidence type="ECO:0000313" key="4">
    <source>
        <dbReference type="Proteomes" id="UP000175691"/>
    </source>
</evidence>
<dbReference type="InterPro" id="IPR013099">
    <property type="entry name" value="K_chnl_dom"/>
</dbReference>
<evidence type="ECO:0000313" key="3">
    <source>
        <dbReference type="EMBL" id="OFC70617.1"/>
    </source>
</evidence>
<organism evidence="3 4">
    <name type="scientific">Alteromonas confluentis</name>
    <dbReference type="NCBI Taxonomy" id="1656094"/>
    <lineage>
        <taxon>Bacteria</taxon>
        <taxon>Pseudomonadati</taxon>
        <taxon>Pseudomonadota</taxon>
        <taxon>Gammaproteobacteria</taxon>
        <taxon>Alteromonadales</taxon>
        <taxon>Alteromonadaceae</taxon>
        <taxon>Alteromonas/Salinimonas group</taxon>
        <taxon>Alteromonas</taxon>
    </lineage>
</organism>
<name>A0A1E7ZAV9_9ALTE</name>
<evidence type="ECO:0000256" key="1">
    <source>
        <dbReference type="SAM" id="Phobius"/>
    </source>
</evidence>
<feature type="transmembrane region" description="Helical" evidence="1">
    <location>
        <begin position="52"/>
        <end position="68"/>
    </location>
</feature>
<dbReference type="InterPro" id="IPR036291">
    <property type="entry name" value="NAD(P)-bd_dom_sf"/>
</dbReference>
<proteinExistence type="predicted"/>
<dbReference type="PANTHER" id="PTHR43833:SF9">
    <property type="entry name" value="POTASSIUM CHANNEL PROTEIN YUGO-RELATED"/>
    <property type="match status" value="1"/>
</dbReference>
<dbReference type="PANTHER" id="PTHR43833">
    <property type="entry name" value="POTASSIUM CHANNEL PROTEIN 2-RELATED-RELATED"/>
    <property type="match status" value="1"/>
</dbReference>
<reference evidence="3 4" key="1">
    <citation type="submission" date="2016-08" db="EMBL/GenBank/DDBJ databases">
        <authorList>
            <person name="Seilhamer J.J."/>
        </authorList>
    </citation>
    <scope>NUCLEOTIDE SEQUENCE [LARGE SCALE GENOMIC DNA]</scope>
    <source>
        <strain evidence="3 4">KCTC 42603</strain>
    </source>
</reference>
<feature type="domain" description="Potassium channel" evidence="2">
    <location>
        <begin position="25"/>
        <end position="103"/>
    </location>
</feature>
<comment type="caution">
    <text evidence="3">The sequence shown here is derived from an EMBL/GenBank/DDBJ whole genome shotgun (WGS) entry which is preliminary data.</text>
</comment>
<dbReference type="SUPFAM" id="SSF81324">
    <property type="entry name" value="Voltage-gated potassium channels"/>
    <property type="match status" value="1"/>
</dbReference>
<keyword evidence="1" id="KW-0472">Membrane</keyword>
<accession>A0A1E7ZAV9</accession>
<feature type="transmembrane region" description="Helical" evidence="1">
    <location>
        <begin position="20"/>
        <end position="40"/>
    </location>
</feature>
<gene>
    <name evidence="3" type="ORF">BFC18_12765</name>
</gene>
<dbReference type="AlphaFoldDB" id="A0A1E7ZAV9"/>
<keyword evidence="3" id="KW-0813">Transport</keyword>
<dbReference type="Gene3D" id="3.40.50.720">
    <property type="entry name" value="NAD(P)-binding Rossmann-like Domain"/>
    <property type="match status" value="1"/>
</dbReference>
<dbReference type="InterPro" id="IPR050721">
    <property type="entry name" value="Trk_Ktr_HKT_K-transport"/>
</dbReference>
<sequence>MSSWVHLRKLMLRYFSESRWYTIAIITLLYGVIAWLLLSAAGETALTNNEDFFYWMAVTASTVGYGDLSPVTHAGKLIVALYVIPVGLSIFAMVVGRIAAWVSHHWQRGLLGMKPLHLENHILVIGWNEKKTLLLLDLLLKERDALPDKPEIVLCVKADIHNPMPDKIEFVKVDSFNRDEDMDKACVATARTILMDNPHDDVTMTTALYCTNRNPDAHKVAYFTDDTLVPLLQIHCPKVECTPSVAVEMLAKAAFDPGSSTLHHDLISVDDGQAQFSVQVPDDVRQLSVEHVFSNLKRYYNAILIGYAPGGVYKNMVLNPDLSHTISGGDKLFYIAGGRLNNIDWQRLGD</sequence>
<keyword evidence="3" id="KW-0407">Ion channel</keyword>
<keyword evidence="1" id="KW-0812">Transmembrane</keyword>
<dbReference type="EMBL" id="MDHN01000028">
    <property type="protein sequence ID" value="OFC70617.1"/>
    <property type="molecule type" value="Genomic_DNA"/>
</dbReference>
<keyword evidence="3" id="KW-0406">Ion transport</keyword>
<dbReference type="STRING" id="1656094.BFC18_12765"/>
<dbReference type="Proteomes" id="UP000175691">
    <property type="component" value="Unassembled WGS sequence"/>
</dbReference>
<keyword evidence="1" id="KW-1133">Transmembrane helix</keyword>